<gene>
    <name evidence="1" type="ORF">AYBTSS11_LOCUS18019</name>
</gene>
<evidence type="ECO:0000313" key="2">
    <source>
        <dbReference type="Proteomes" id="UP001189624"/>
    </source>
</evidence>
<dbReference type="Gramene" id="rna-AYBTSS11_LOCUS18019">
    <property type="protein sequence ID" value="CAJ1958975.1"/>
    <property type="gene ID" value="gene-AYBTSS11_LOCUS18019"/>
</dbReference>
<proteinExistence type="predicted"/>
<protein>
    <submittedName>
        <fullName evidence="1">Uncharacterized protein</fullName>
    </submittedName>
</protein>
<sequence length="175" mass="19927">MWGKSIHNLQASLKIEQYCKNHKLPHKAILFYNFHTSQRVISDWGSHGEGIMIFLMNSIDDRLLHVLYADLSLGSFFTDPDLKTNLFRAFWIRFSLIRMGEKCSRVSLSQTELDSPPVETKCFWTLNLSALSTADGAWVLGNVEGALQLFSLCILMLAKGMLQMFPIILKSLQTL</sequence>
<evidence type="ECO:0000313" key="1">
    <source>
        <dbReference type="EMBL" id="CAJ1958975.1"/>
    </source>
</evidence>
<dbReference type="Proteomes" id="UP001189624">
    <property type="component" value="Chromosome 5"/>
</dbReference>
<dbReference type="AlphaFoldDB" id="A0AA86TBB1"/>
<keyword evidence="2" id="KW-1185">Reference proteome</keyword>
<organism evidence="1 2">
    <name type="scientific">Sphenostylis stenocarpa</name>
    <dbReference type="NCBI Taxonomy" id="92480"/>
    <lineage>
        <taxon>Eukaryota</taxon>
        <taxon>Viridiplantae</taxon>
        <taxon>Streptophyta</taxon>
        <taxon>Embryophyta</taxon>
        <taxon>Tracheophyta</taxon>
        <taxon>Spermatophyta</taxon>
        <taxon>Magnoliopsida</taxon>
        <taxon>eudicotyledons</taxon>
        <taxon>Gunneridae</taxon>
        <taxon>Pentapetalae</taxon>
        <taxon>rosids</taxon>
        <taxon>fabids</taxon>
        <taxon>Fabales</taxon>
        <taxon>Fabaceae</taxon>
        <taxon>Papilionoideae</taxon>
        <taxon>50 kb inversion clade</taxon>
        <taxon>NPAAA clade</taxon>
        <taxon>indigoferoid/millettioid clade</taxon>
        <taxon>Phaseoleae</taxon>
        <taxon>Sphenostylis</taxon>
    </lineage>
</organism>
<name>A0AA86TBB1_9FABA</name>
<reference evidence="1" key="1">
    <citation type="submission" date="2023-10" db="EMBL/GenBank/DDBJ databases">
        <authorList>
            <person name="Domelevo Entfellner J.-B."/>
        </authorList>
    </citation>
    <scope>NUCLEOTIDE SEQUENCE</scope>
</reference>
<dbReference type="EMBL" id="OY731402">
    <property type="protein sequence ID" value="CAJ1958975.1"/>
    <property type="molecule type" value="Genomic_DNA"/>
</dbReference>
<accession>A0AA86TBB1</accession>